<feature type="transmembrane region" description="Helical" evidence="5">
    <location>
        <begin position="51"/>
        <end position="70"/>
    </location>
</feature>
<feature type="transmembrane region" description="Helical" evidence="5">
    <location>
        <begin position="76"/>
        <end position="97"/>
    </location>
</feature>
<dbReference type="SUPFAM" id="SSF50182">
    <property type="entry name" value="Sm-like ribonucleoproteins"/>
    <property type="match status" value="1"/>
</dbReference>
<evidence type="ECO:0000256" key="4">
    <source>
        <dbReference type="ARBA" id="ARBA00023136"/>
    </source>
</evidence>
<comment type="subcellular location">
    <subcellularLocation>
        <location evidence="1">Membrane</location>
    </subcellularLocation>
</comment>
<accession>A0ABP8EB74</accession>
<evidence type="ECO:0000313" key="7">
    <source>
        <dbReference type="EMBL" id="GAA4269496.1"/>
    </source>
</evidence>
<dbReference type="EMBL" id="BAABAV010000001">
    <property type="protein sequence ID" value="GAA4269496.1"/>
    <property type="molecule type" value="Genomic_DNA"/>
</dbReference>
<keyword evidence="4 5" id="KW-0472">Membrane</keyword>
<reference evidence="8" key="1">
    <citation type="journal article" date="2019" name="Int. J. Syst. Evol. Microbiol.">
        <title>The Global Catalogue of Microorganisms (GCM) 10K type strain sequencing project: providing services to taxonomists for standard genome sequencing and annotation.</title>
        <authorList>
            <consortium name="The Broad Institute Genomics Platform"/>
            <consortium name="The Broad Institute Genome Sequencing Center for Infectious Disease"/>
            <person name="Wu L."/>
            <person name="Ma J."/>
        </authorList>
    </citation>
    <scope>NUCLEOTIDE SEQUENCE [LARGE SCALE GENOMIC DNA]</scope>
    <source>
        <strain evidence="8">JCM 17452</strain>
    </source>
</reference>
<dbReference type="RefSeq" id="WP_139000597.1">
    <property type="nucleotide sequence ID" value="NZ_BAABAV010000001.1"/>
</dbReference>
<evidence type="ECO:0000256" key="2">
    <source>
        <dbReference type="ARBA" id="ARBA00022692"/>
    </source>
</evidence>
<dbReference type="PANTHER" id="PTHR30221:SF8">
    <property type="entry name" value="SMALL-CONDUCTANCE MECHANOSENSITIVE CHANNEL"/>
    <property type="match status" value="1"/>
</dbReference>
<protein>
    <submittedName>
        <fullName evidence="7">Mechanosensitive ion channel family protein</fullName>
    </submittedName>
</protein>
<dbReference type="InterPro" id="IPR006685">
    <property type="entry name" value="MscS_channel_2nd"/>
</dbReference>
<sequence length="180" mass="20488">MFLSNFQNELIVSGIVIFSILIIRFITHFTITKIAKKNGINEARIRLMRRYITVTLFLIVLLIEAFIFGAEFKDLALIFSSIFAILGIALFAIWSILSNVTSGIIMFFNFPYKVGDKISIHDKDFPLEAIIEDIRAFQLHLRLDNGDLVTYPNNLMLQKAVTLLEKDAIDDVKEDDGEAV</sequence>
<feature type="domain" description="Mechanosensitive ion channel MscS" evidence="6">
    <location>
        <begin position="96"/>
        <end position="161"/>
    </location>
</feature>
<keyword evidence="8" id="KW-1185">Reference proteome</keyword>
<proteinExistence type="predicted"/>
<dbReference type="InterPro" id="IPR045275">
    <property type="entry name" value="MscS_archaea/bacteria_type"/>
</dbReference>
<dbReference type="InterPro" id="IPR023408">
    <property type="entry name" value="MscS_beta-dom_sf"/>
</dbReference>
<evidence type="ECO:0000256" key="5">
    <source>
        <dbReference type="SAM" id="Phobius"/>
    </source>
</evidence>
<evidence type="ECO:0000313" key="8">
    <source>
        <dbReference type="Proteomes" id="UP001500027"/>
    </source>
</evidence>
<evidence type="ECO:0000256" key="3">
    <source>
        <dbReference type="ARBA" id="ARBA00022989"/>
    </source>
</evidence>
<evidence type="ECO:0000256" key="1">
    <source>
        <dbReference type="ARBA" id="ARBA00004370"/>
    </source>
</evidence>
<evidence type="ECO:0000259" key="6">
    <source>
        <dbReference type="Pfam" id="PF00924"/>
    </source>
</evidence>
<feature type="transmembrane region" description="Helical" evidence="5">
    <location>
        <begin position="12"/>
        <end position="31"/>
    </location>
</feature>
<gene>
    <name evidence="7" type="ORF">GCM10022257_15970</name>
</gene>
<keyword evidence="2 5" id="KW-0812">Transmembrane</keyword>
<name>A0ABP8EB74_9FLAO</name>
<dbReference type="InterPro" id="IPR010920">
    <property type="entry name" value="LSM_dom_sf"/>
</dbReference>
<comment type="caution">
    <text evidence="7">The sequence shown here is derived from an EMBL/GenBank/DDBJ whole genome shotgun (WGS) entry which is preliminary data.</text>
</comment>
<dbReference type="Pfam" id="PF00924">
    <property type="entry name" value="MS_channel_2nd"/>
    <property type="match status" value="1"/>
</dbReference>
<keyword evidence="3 5" id="KW-1133">Transmembrane helix</keyword>
<dbReference type="Gene3D" id="2.30.30.60">
    <property type="match status" value="1"/>
</dbReference>
<dbReference type="PANTHER" id="PTHR30221">
    <property type="entry name" value="SMALL-CONDUCTANCE MECHANOSENSITIVE CHANNEL"/>
    <property type="match status" value="1"/>
</dbReference>
<dbReference type="Proteomes" id="UP001500027">
    <property type="component" value="Unassembled WGS sequence"/>
</dbReference>
<organism evidence="7 8">
    <name type="scientific">Hyunsoonleella aestuarii</name>
    <dbReference type="NCBI Taxonomy" id="912802"/>
    <lineage>
        <taxon>Bacteria</taxon>
        <taxon>Pseudomonadati</taxon>
        <taxon>Bacteroidota</taxon>
        <taxon>Flavobacteriia</taxon>
        <taxon>Flavobacteriales</taxon>
        <taxon>Flavobacteriaceae</taxon>
    </lineage>
</organism>